<dbReference type="Pfam" id="PF00117">
    <property type="entry name" value="GATase"/>
    <property type="match status" value="1"/>
</dbReference>
<organism evidence="12 13">
    <name type="scientific">Tectimicrobiota bacterium</name>
    <dbReference type="NCBI Taxonomy" id="2528274"/>
    <lineage>
        <taxon>Bacteria</taxon>
        <taxon>Pseudomonadati</taxon>
        <taxon>Nitrospinota/Tectimicrobiota group</taxon>
        <taxon>Candidatus Tectimicrobiota</taxon>
    </lineage>
</organism>
<gene>
    <name evidence="12" type="ORF">FJZ47_20170</name>
</gene>
<dbReference type="Gene3D" id="3.40.50.620">
    <property type="entry name" value="HUPs"/>
    <property type="match status" value="1"/>
</dbReference>
<dbReference type="Pfam" id="PF00958">
    <property type="entry name" value="GMP_synt_C"/>
    <property type="match status" value="1"/>
</dbReference>
<sequence length="541" mass="59332">MSMEATRQIQRFPWGTADDAQVLILHFGSKSTPMIAQLLREIGLHSRVIDAGEIPSITASAYRPRLVILSGGDDNVANDGAPTIAERDLATFMQHGVVLGICYGAQLLAVKCGGKVAPAATPEFGEVQVQVTAPFGTYTGGTAVMNHNDEIATLPAGWEVWASTPHCYHALVGADRVYAVMFHPEVDHTEHGEALLQHLAFTLAGCTPDYTYDLATYVHECITWLQHTVPHGDVELGLSGGVDSAVAFALAQRAYGARLHATFVDTGFMREGELEEVQGYFGDTGISYLEAAPLFLEHIEALPYTGPEPLGEARYYDQVRRTVGQCFIDTFVNHARQQGRTPVALVQGTNYADIIESLTNLKAHHNVGGLPARLAVAVIEPLAGLFKFEIRQLAAYLGLPDEVVYRQPSPGPGLAIRMWGPVTRLKTNALRRATRILEELIRQHYPDPRQRPSQYYLALAPLASCGLMGDDRVYGYAWVIRGVTTRDRESYVTVGAFEFSHAFCQDAARRLTNEVTMQDGTRFVRVFVEITGKPPSTTEPH</sequence>
<evidence type="ECO:0000256" key="1">
    <source>
        <dbReference type="ARBA" id="ARBA00002332"/>
    </source>
</evidence>
<dbReference type="Gene3D" id="3.40.50.880">
    <property type="match status" value="1"/>
</dbReference>
<evidence type="ECO:0000256" key="6">
    <source>
        <dbReference type="ARBA" id="ARBA00022749"/>
    </source>
</evidence>
<evidence type="ECO:0000256" key="2">
    <source>
        <dbReference type="ARBA" id="ARBA00005153"/>
    </source>
</evidence>
<keyword evidence="5 10" id="KW-0547">Nucleotide-binding</keyword>
<comment type="caution">
    <text evidence="12">The sequence shown here is derived from an EMBL/GenBank/DDBJ whole genome shotgun (WGS) entry which is preliminary data.</text>
</comment>
<evidence type="ECO:0000256" key="8">
    <source>
        <dbReference type="ARBA" id="ARBA00022840"/>
    </source>
</evidence>
<dbReference type="InterPro" id="IPR001674">
    <property type="entry name" value="GMP_synth_C"/>
</dbReference>
<dbReference type="EC" id="6.3.5.2" evidence="3"/>
<dbReference type="PROSITE" id="PS51553">
    <property type="entry name" value="GMPS_ATP_PPASE"/>
    <property type="match status" value="1"/>
</dbReference>
<dbReference type="GO" id="GO:0005829">
    <property type="term" value="C:cytosol"/>
    <property type="evidence" value="ECO:0007669"/>
    <property type="project" value="TreeGrafter"/>
</dbReference>
<dbReference type="SUPFAM" id="SSF52402">
    <property type="entry name" value="Adenine nucleotide alpha hydrolases-like"/>
    <property type="match status" value="1"/>
</dbReference>
<keyword evidence="4" id="KW-0436">Ligase</keyword>
<evidence type="ECO:0000259" key="11">
    <source>
        <dbReference type="PROSITE" id="PS51553"/>
    </source>
</evidence>
<dbReference type="InterPro" id="IPR029062">
    <property type="entry name" value="Class_I_gatase-like"/>
</dbReference>
<accession>A0A937W6T0</accession>
<evidence type="ECO:0000256" key="5">
    <source>
        <dbReference type="ARBA" id="ARBA00022741"/>
    </source>
</evidence>
<dbReference type="SUPFAM" id="SSF52317">
    <property type="entry name" value="Class I glutamine amidotransferase-like"/>
    <property type="match status" value="1"/>
</dbReference>
<evidence type="ECO:0000313" key="13">
    <source>
        <dbReference type="Proteomes" id="UP000712673"/>
    </source>
</evidence>
<protein>
    <recommendedName>
        <fullName evidence="3">GMP synthase (glutamine-hydrolyzing)</fullName>
        <ecNumber evidence="3">6.3.5.2</ecNumber>
    </recommendedName>
</protein>
<dbReference type="InterPro" id="IPR014729">
    <property type="entry name" value="Rossmann-like_a/b/a_fold"/>
</dbReference>
<dbReference type="Gene3D" id="3.30.300.10">
    <property type="match status" value="1"/>
</dbReference>
<keyword evidence="6 10" id="KW-0332">GMP biosynthesis</keyword>
<evidence type="ECO:0000256" key="4">
    <source>
        <dbReference type="ARBA" id="ARBA00022598"/>
    </source>
</evidence>
<feature type="domain" description="GMPS ATP-PPase" evidence="11">
    <location>
        <begin position="212"/>
        <end position="406"/>
    </location>
</feature>
<reference evidence="12" key="1">
    <citation type="submission" date="2019-03" db="EMBL/GenBank/DDBJ databases">
        <title>Lake Tanganyika Metagenome-Assembled Genomes (MAGs).</title>
        <authorList>
            <person name="Tran P."/>
        </authorList>
    </citation>
    <scope>NUCLEOTIDE SEQUENCE</scope>
    <source>
        <strain evidence="12">K_DeepCast_65m_m2_066</strain>
    </source>
</reference>
<evidence type="ECO:0000256" key="7">
    <source>
        <dbReference type="ARBA" id="ARBA00022755"/>
    </source>
</evidence>
<dbReference type="GO" id="GO:0003921">
    <property type="term" value="F:GMP synthase activity"/>
    <property type="evidence" value="ECO:0007669"/>
    <property type="project" value="InterPro"/>
</dbReference>
<feature type="binding site" evidence="10">
    <location>
        <begin position="239"/>
        <end position="245"/>
    </location>
    <ligand>
        <name>ATP</name>
        <dbReference type="ChEBI" id="CHEBI:30616"/>
    </ligand>
</feature>
<name>A0A937W6T0_UNCTE</name>
<dbReference type="PANTHER" id="PTHR11922:SF2">
    <property type="entry name" value="GMP SYNTHASE [GLUTAMINE-HYDROLYZING]"/>
    <property type="match status" value="1"/>
</dbReference>
<keyword evidence="9" id="KW-0315">Glutamine amidotransferase</keyword>
<evidence type="ECO:0000313" key="12">
    <source>
        <dbReference type="EMBL" id="MBM3226091.1"/>
    </source>
</evidence>
<keyword evidence="7 10" id="KW-0658">Purine biosynthesis</keyword>
<dbReference type="Proteomes" id="UP000712673">
    <property type="component" value="Unassembled WGS sequence"/>
</dbReference>
<evidence type="ECO:0000256" key="9">
    <source>
        <dbReference type="ARBA" id="ARBA00022962"/>
    </source>
</evidence>
<dbReference type="PROSITE" id="PS51273">
    <property type="entry name" value="GATASE_TYPE_1"/>
    <property type="match status" value="1"/>
</dbReference>
<dbReference type="SUPFAM" id="SSF54810">
    <property type="entry name" value="GMP synthetase C-terminal dimerisation domain"/>
    <property type="match status" value="1"/>
</dbReference>
<keyword evidence="8 10" id="KW-0067">ATP-binding</keyword>
<dbReference type="InterPro" id="IPR017926">
    <property type="entry name" value="GATASE"/>
</dbReference>
<dbReference type="GO" id="GO:0005524">
    <property type="term" value="F:ATP binding"/>
    <property type="evidence" value="ECO:0007669"/>
    <property type="project" value="UniProtKB-UniRule"/>
</dbReference>
<dbReference type="AlphaFoldDB" id="A0A937W6T0"/>
<dbReference type="PANTHER" id="PTHR11922">
    <property type="entry name" value="GMP SYNTHASE-RELATED"/>
    <property type="match status" value="1"/>
</dbReference>
<proteinExistence type="predicted"/>
<comment type="pathway">
    <text evidence="2">Purine metabolism; GMP biosynthesis; GMP from XMP (L-Gln route): step 1/1.</text>
</comment>
<dbReference type="EMBL" id="VGLS01000784">
    <property type="protein sequence ID" value="MBM3226091.1"/>
    <property type="molecule type" value="Genomic_DNA"/>
</dbReference>
<dbReference type="InterPro" id="IPR025777">
    <property type="entry name" value="GMPS_ATP_PPase_dom"/>
</dbReference>
<evidence type="ECO:0000256" key="3">
    <source>
        <dbReference type="ARBA" id="ARBA00012746"/>
    </source>
</evidence>
<evidence type="ECO:0000256" key="10">
    <source>
        <dbReference type="PROSITE-ProRule" id="PRU00886"/>
    </source>
</evidence>
<comment type="function">
    <text evidence="1">Catalyzes the synthesis of GMP from XMP.</text>
</comment>